<dbReference type="PROSITE" id="PS51257">
    <property type="entry name" value="PROKAR_LIPOPROTEIN"/>
    <property type="match status" value="1"/>
</dbReference>
<evidence type="ECO:0000259" key="2">
    <source>
        <dbReference type="Pfam" id="PF01832"/>
    </source>
</evidence>
<evidence type="ECO:0000313" key="3">
    <source>
        <dbReference type="EMBL" id="MDQ0555713.1"/>
    </source>
</evidence>
<dbReference type="EMBL" id="JAUSWG010000003">
    <property type="protein sequence ID" value="MDQ0555713.1"/>
    <property type="molecule type" value="Genomic_DNA"/>
</dbReference>
<evidence type="ECO:0000256" key="1">
    <source>
        <dbReference type="SAM" id="SignalP"/>
    </source>
</evidence>
<dbReference type="Pfam" id="PF01832">
    <property type="entry name" value="Glucosaminidase"/>
    <property type="match status" value="1"/>
</dbReference>
<feature type="domain" description="Mannosyl-glycoprotein endo-beta-N-acetylglucosamidase-like" evidence="2">
    <location>
        <begin position="109"/>
        <end position="215"/>
    </location>
</feature>
<evidence type="ECO:0000313" key="4">
    <source>
        <dbReference type="Proteomes" id="UP001232584"/>
    </source>
</evidence>
<dbReference type="Proteomes" id="UP001232584">
    <property type="component" value="Unassembled WGS sequence"/>
</dbReference>
<reference evidence="3 4" key="1">
    <citation type="submission" date="2023-07" db="EMBL/GenBank/DDBJ databases">
        <title>Genomic Encyclopedia of Type Strains, Phase IV (KMG-IV): sequencing the most valuable type-strain genomes for metagenomic binning, comparative biology and taxonomic classification.</title>
        <authorList>
            <person name="Goeker M."/>
        </authorList>
    </citation>
    <scope>NUCLEOTIDE SEQUENCE [LARGE SCALE GENOMIC DNA]</scope>
    <source>
        <strain evidence="3 4">DSM 15049</strain>
    </source>
</reference>
<gene>
    <name evidence="3" type="ORF">QOZ92_000826</name>
</gene>
<keyword evidence="4" id="KW-1185">Reference proteome</keyword>
<sequence>MKLWKKLIVLVCLSSMLVGCNLSSKQDLINKVNSNQINKKIQESEVKSEASKSKLITQNKSENKKEEDRIMNVIYSRENVTSISHVTKSEMREVILNTTGAKNMENLSDTFVEAEEKYGVNAFFMAGIVALESGFATSRRAVEDNNLTGYEVYSDNSEGKLFPSQKESILQTARHLSENYLKEGAPYYKGLSVDAIQVNYCPDEDVDKNWEGKVNELSCSFLDTYEKIFKSNVQVTKK</sequence>
<protein>
    <submittedName>
        <fullName evidence="3">Beta-N-acetylglucosaminidase</fullName>
    </submittedName>
</protein>
<dbReference type="SUPFAM" id="SSF53955">
    <property type="entry name" value="Lysozyme-like"/>
    <property type="match status" value="1"/>
</dbReference>
<feature type="signal peptide" evidence="1">
    <location>
        <begin position="1"/>
        <end position="20"/>
    </location>
</feature>
<dbReference type="InterPro" id="IPR023346">
    <property type="entry name" value="Lysozyme-like_dom_sf"/>
</dbReference>
<organism evidence="3 4">
    <name type="scientific">Paraclostridium ghonii</name>
    <dbReference type="NCBI Taxonomy" id="29358"/>
    <lineage>
        <taxon>Bacteria</taxon>
        <taxon>Bacillati</taxon>
        <taxon>Bacillota</taxon>
        <taxon>Clostridia</taxon>
        <taxon>Peptostreptococcales</taxon>
        <taxon>Peptostreptococcaceae</taxon>
        <taxon>Paraclostridium</taxon>
    </lineage>
</organism>
<accession>A0ABU0MYN8</accession>
<keyword evidence="1" id="KW-0732">Signal</keyword>
<dbReference type="Gene3D" id="1.10.530.10">
    <property type="match status" value="1"/>
</dbReference>
<comment type="caution">
    <text evidence="3">The sequence shown here is derived from an EMBL/GenBank/DDBJ whole genome shotgun (WGS) entry which is preliminary data.</text>
</comment>
<feature type="chain" id="PRO_5045606316" evidence="1">
    <location>
        <begin position="21"/>
        <end position="238"/>
    </location>
</feature>
<name>A0ABU0MYN8_9FIRM</name>
<proteinExistence type="predicted"/>
<dbReference type="InterPro" id="IPR002901">
    <property type="entry name" value="MGlyc_endo_b_GlcNAc-like_dom"/>
</dbReference>
<dbReference type="RefSeq" id="WP_307503492.1">
    <property type="nucleotide sequence ID" value="NZ_BAAACE010000028.1"/>
</dbReference>